<dbReference type="Gene3D" id="1.10.510.10">
    <property type="entry name" value="Transferase(Phosphotransferase) domain 1"/>
    <property type="match status" value="1"/>
</dbReference>
<feature type="region of interest" description="Disordered" evidence="6">
    <location>
        <begin position="505"/>
        <end position="531"/>
    </location>
</feature>
<dbReference type="OrthoDB" id="5396681at2759"/>
<dbReference type="EMBL" id="QPMT01000021">
    <property type="protein sequence ID" value="KAF4858391.1"/>
    <property type="molecule type" value="Genomic_DNA"/>
</dbReference>
<dbReference type="InterPro" id="IPR000719">
    <property type="entry name" value="Prot_kinase_dom"/>
</dbReference>
<evidence type="ECO:0000256" key="2">
    <source>
        <dbReference type="ARBA" id="ARBA00022679"/>
    </source>
</evidence>
<dbReference type="GO" id="GO:0004674">
    <property type="term" value="F:protein serine/threonine kinase activity"/>
    <property type="evidence" value="ECO:0007669"/>
    <property type="project" value="UniProtKB-EC"/>
</dbReference>
<dbReference type="GO" id="GO:0005524">
    <property type="term" value="F:ATP binding"/>
    <property type="evidence" value="ECO:0007669"/>
    <property type="project" value="UniProtKB-KW"/>
</dbReference>
<organism evidence="8 9">
    <name type="scientific">Colletotrichum siamense</name>
    <name type="common">Anthracnose fungus</name>
    <dbReference type="NCBI Taxonomy" id="690259"/>
    <lineage>
        <taxon>Eukaryota</taxon>
        <taxon>Fungi</taxon>
        <taxon>Dikarya</taxon>
        <taxon>Ascomycota</taxon>
        <taxon>Pezizomycotina</taxon>
        <taxon>Sordariomycetes</taxon>
        <taxon>Hypocreomycetidae</taxon>
        <taxon>Glomerellales</taxon>
        <taxon>Glomerellaceae</taxon>
        <taxon>Colletotrichum</taxon>
        <taxon>Colletotrichum gloeosporioides species complex</taxon>
    </lineage>
</organism>
<feature type="compositionally biased region" description="Polar residues" evidence="6">
    <location>
        <begin position="507"/>
        <end position="517"/>
    </location>
</feature>
<dbReference type="PROSITE" id="PS50011">
    <property type="entry name" value="PROTEIN_KINASE_DOM"/>
    <property type="match status" value="1"/>
</dbReference>
<evidence type="ECO:0000313" key="8">
    <source>
        <dbReference type="EMBL" id="KAF4858391.1"/>
    </source>
</evidence>
<comment type="caution">
    <text evidence="8">The sequence shown here is derived from an EMBL/GenBank/DDBJ whole genome shotgun (WGS) entry which is preliminary data.</text>
</comment>
<dbReference type="InterPro" id="IPR050660">
    <property type="entry name" value="NEK_Ser/Thr_kinase"/>
</dbReference>
<dbReference type="PANTHER" id="PTHR43671">
    <property type="entry name" value="SERINE/THREONINE-PROTEIN KINASE NEK"/>
    <property type="match status" value="1"/>
</dbReference>
<dbReference type="EC" id="2.7.11.1" evidence="1"/>
<dbReference type="InterPro" id="IPR011009">
    <property type="entry name" value="Kinase-like_dom_sf"/>
</dbReference>
<evidence type="ECO:0000313" key="9">
    <source>
        <dbReference type="Proteomes" id="UP000711996"/>
    </source>
</evidence>
<evidence type="ECO:0000256" key="3">
    <source>
        <dbReference type="ARBA" id="ARBA00022741"/>
    </source>
</evidence>
<accession>A0A9P5K4K1</accession>
<reference evidence="8" key="1">
    <citation type="submission" date="2019-06" db="EMBL/GenBank/DDBJ databases">
        <authorList>
            <person name="Gan P."/>
            <person name="Shirasu K."/>
        </authorList>
    </citation>
    <scope>NUCLEOTIDE SEQUENCE [LARGE SCALE GENOMIC DNA]</scope>
    <source>
        <strain evidence="8">CAD2</strain>
    </source>
</reference>
<keyword evidence="2" id="KW-0808">Transferase</keyword>
<dbReference type="Proteomes" id="UP000711996">
    <property type="component" value="Unassembled WGS sequence"/>
</dbReference>
<gene>
    <name evidence="8" type="primary">PR5K</name>
    <name evidence="8" type="ORF">CGCSCA2_v007263</name>
</gene>
<dbReference type="SMART" id="SM00220">
    <property type="entry name" value="S_TKc"/>
    <property type="match status" value="1"/>
</dbReference>
<keyword evidence="4" id="KW-0418">Kinase</keyword>
<evidence type="ECO:0000256" key="4">
    <source>
        <dbReference type="ARBA" id="ARBA00022777"/>
    </source>
</evidence>
<proteinExistence type="predicted"/>
<name>A0A9P5K4K1_COLSI</name>
<dbReference type="Pfam" id="PF00069">
    <property type="entry name" value="Pkinase"/>
    <property type="match status" value="1"/>
</dbReference>
<dbReference type="SUPFAM" id="SSF56112">
    <property type="entry name" value="Protein kinase-like (PK-like)"/>
    <property type="match status" value="1"/>
</dbReference>
<evidence type="ECO:0000256" key="6">
    <source>
        <dbReference type="SAM" id="MobiDB-lite"/>
    </source>
</evidence>
<dbReference type="PANTHER" id="PTHR43671:SF13">
    <property type="entry name" value="SERINE_THREONINE-PROTEIN KINASE NEK2"/>
    <property type="match status" value="1"/>
</dbReference>
<keyword evidence="5" id="KW-0067">ATP-binding</keyword>
<evidence type="ECO:0000259" key="7">
    <source>
        <dbReference type="PROSITE" id="PS50011"/>
    </source>
</evidence>
<protein>
    <recommendedName>
        <fullName evidence="1">non-specific serine/threonine protein kinase</fullName>
        <ecNumber evidence="1">2.7.11.1</ecNumber>
    </recommendedName>
</protein>
<dbReference type="AlphaFoldDB" id="A0A9P5K4K1"/>
<keyword evidence="3" id="KW-0547">Nucleotide-binding</keyword>
<evidence type="ECO:0000256" key="5">
    <source>
        <dbReference type="ARBA" id="ARBA00022840"/>
    </source>
</evidence>
<evidence type="ECO:0000256" key="1">
    <source>
        <dbReference type="ARBA" id="ARBA00012513"/>
    </source>
</evidence>
<feature type="domain" description="Protein kinase" evidence="7">
    <location>
        <begin position="155"/>
        <end position="481"/>
    </location>
</feature>
<keyword evidence="9" id="KW-1185">Reference proteome</keyword>
<sequence length="762" mass="86721">MSENQIIAQLRRHVDDYIERYDCHGVNGYGSRLPFVPEVALTDFWSVEKITAVLCHDEDLVLHNPEVVMEHYIVVFSILVLTSKAANLDLFTQLDLSDKSLPLDTTPKSYRDSTYNDVFESFMDMQWKFCPMSLYLPLGPKPSKRNLLPDVILPISGKEKINPKANEEINTAVLYKTELHRLSIQETVPVVFKEYLKASQDSQRLFDNEWAMYSHLREDSFDHIVRYYGSFSCLGRRTIVLEHAPGGDLLSFFRDRKIPHTDWHRKQFWQNIFGLLEGLVAIDDVTRHHLHTRDTWHLRGTHQDIRPQNILLCGYPSDDDYSVPFKFADMGTAHIRKVKNDGIDRHAVDQFGNGMYSAPEAYRDNGVATGIGHKSDVYSLGGILSEAFIWSIWGERGREAYQAERVEATWEFKLKGGFHEGAFHDGDGLLHVVEKWHDRAVALTDGRADALSQLIMKSMLAADPERRMTATQVSQAFRAIISTLESDSEPQDYLSKQRKGWPLSPLSLATRSRTTPAGSRDAGQVSTSTTRIQRVSSMQAIKSSIAPFLTASPGPMEPPIFIVDDSKSMKHHQEQAARTCRVLGKLLKKGEVDNDGQFELYFASKGTCNKVRDSTELQRLVDASPFSSPRCEMRTILDQVATKVIRENQMVSIYVLTNGHWNLQDPRDLCGVEKPIERIVKHMVKKDHQGNWAMIQFVGFYRDLHSEADRYGKARLKYLDDGLKLERDMDIVDTRNAKKDVTKILLGSFSTEADDSPSESDD</sequence>